<gene>
    <name evidence="1" type="ORF">F5148DRAFT_1283922</name>
</gene>
<dbReference type="Proteomes" id="UP001207468">
    <property type="component" value="Unassembled WGS sequence"/>
</dbReference>
<sequence>MALVPPPNGAGVQTPPLPATPPTLVDITNANEYVDTLSLSKRTAYPGAASNAEIGAAEVYKAAIVFSHRPDENVAPVWLANLHAMVQNINTEVGNMNARLAVIQNDVAVIKNDVAVVRNDVAFLRRHAEEMHILLANSRAGPHEPPITPLSPNECIASALNMGLPPLPPGTPVAERRRQIARRIGVTYN</sequence>
<keyword evidence="2" id="KW-1185">Reference proteome</keyword>
<evidence type="ECO:0000313" key="1">
    <source>
        <dbReference type="EMBL" id="KAI9508545.1"/>
    </source>
</evidence>
<protein>
    <submittedName>
        <fullName evidence="1">Uncharacterized protein</fullName>
    </submittedName>
</protein>
<reference evidence="1" key="1">
    <citation type="submission" date="2021-03" db="EMBL/GenBank/DDBJ databases">
        <title>Evolutionary priming and transition to the ectomycorrhizal habit in an iconic lineage of mushroom-forming fungi: is preadaptation a requirement?</title>
        <authorList>
            <consortium name="DOE Joint Genome Institute"/>
            <person name="Looney B.P."/>
            <person name="Miyauchi S."/>
            <person name="Morin E."/>
            <person name="Drula E."/>
            <person name="Courty P.E."/>
            <person name="Chicoki N."/>
            <person name="Fauchery L."/>
            <person name="Kohler A."/>
            <person name="Kuo A."/>
            <person name="LaButti K."/>
            <person name="Pangilinan J."/>
            <person name="Lipzen A."/>
            <person name="Riley R."/>
            <person name="Andreopoulos W."/>
            <person name="He G."/>
            <person name="Johnson J."/>
            <person name="Barry K.W."/>
            <person name="Grigoriev I.V."/>
            <person name="Nagy L."/>
            <person name="Hibbett D."/>
            <person name="Henrissat B."/>
            <person name="Matheny P.B."/>
            <person name="Labbe J."/>
            <person name="Martin A.F."/>
        </authorList>
    </citation>
    <scope>NUCLEOTIDE SEQUENCE</scope>
    <source>
        <strain evidence="1">BPL698</strain>
    </source>
</reference>
<organism evidence="1 2">
    <name type="scientific">Russula earlei</name>
    <dbReference type="NCBI Taxonomy" id="71964"/>
    <lineage>
        <taxon>Eukaryota</taxon>
        <taxon>Fungi</taxon>
        <taxon>Dikarya</taxon>
        <taxon>Basidiomycota</taxon>
        <taxon>Agaricomycotina</taxon>
        <taxon>Agaricomycetes</taxon>
        <taxon>Russulales</taxon>
        <taxon>Russulaceae</taxon>
        <taxon>Russula</taxon>
    </lineage>
</organism>
<proteinExistence type="predicted"/>
<comment type="caution">
    <text evidence="1">The sequence shown here is derived from an EMBL/GenBank/DDBJ whole genome shotgun (WGS) entry which is preliminary data.</text>
</comment>
<accession>A0ACC0UB29</accession>
<evidence type="ECO:0000313" key="2">
    <source>
        <dbReference type="Proteomes" id="UP001207468"/>
    </source>
</evidence>
<dbReference type="EMBL" id="JAGFNK010000087">
    <property type="protein sequence ID" value="KAI9508545.1"/>
    <property type="molecule type" value="Genomic_DNA"/>
</dbReference>
<name>A0ACC0UB29_9AGAM</name>